<dbReference type="SUPFAM" id="SSF50370">
    <property type="entry name" value="Ricin B-like lectins"/>
    <property type="match status" value="1"/>
</dbReference>
<evidence type="ECO:0000256" key="1">
    <source>
        <dbReference type="SAM" id="SignalP"/>
    </source>
</evidence>
<evidence type="ECO:0000313" key="3">
    <source>
        <dbReference type="Proteomes" id="UP000271241"/>
    </source>
</evidence>
<dbReference type="Proteomes" id="UP000271241">
    <property type="component" value="Unassembled WGS sequence"/>
</dbReference>
<evidence type="ECO:0008006" key="4">
    <source>
        <dbReference type="Google" id="ProtNLM"/>
    </source>
</evidence>
<proteinExistence type="predicted"/>
<name>A0A4P9XIG0_9FUNG</name>
<dbReference type="AlphaFoldDB" id="A0A4P9XIG0"/>
<dbReference type="EMBL" id="KZ993119">
    <property type="protein sequence ID" value="RKP05478.1"/>
    <property type="molecule type" value="Genomic_DNA"/>
</dbReference>
<reference evidence="3" key="1">
    <citation type="journal article" date="2018" name="Nat. Microbiol.">
        <title>Leveraging single-cell genomics to expand the fungal tree of life.</title>
        <authorList>
            <person name="Ahrendt S.R."/>
            <person name="Quandt C.A."/>
            <person name="Ciobanu D."/>
            <person name="Clum A."/>
            <person name="Salamov A."/>
            <person name="Andreopoulos B."/>
            <person name="Cheng J.F."/>
            <person name="Woyke T."/>
            <person name="Pelin A."/>
            <person name="Henrissat B."/>
            <person name="Reynolds N.K."/>
            <person name="Benny G.L."/>
            <person name="Smith M.E."/>
            <person name="James T.Y."/>
            <person name="Grigoriev I.V."/>
        </authorList>
    </citation>
    <scope>NUCLEOTIDE SEQUENCE [LARGE SCALE GENOMIC DNA]</scope>
    <source>
        <strain evidence="3">RSA 1356</strain>
    </source>
</reference>
<sequence length="195" mass="20688">MRTSSPLLFIATIAVATAGGVFAQENPYRIVSASGGCQRAIGDSVLSQGCPLDASGSDTSAWNIEFGSNDSEDRPCYTICNASTSKCITNDNGAIRLKASNGQDNQLWCRDSNKGAIKWLVKGEDGEKQTCLTVGSIASPVISGSSCDASNSQQAFTIYDSTKAPSEWNVSGSVQKIICFDRQDNKCISFDNSGW</sequence>
<dbReference type="Gene3D" id="2.80.10.50">
    <property type="match status" value="1"/>
</dbReference>
<keyword evidence="1" id="KW-0732">Signal</keyword>
<gene>
    <name evidence="2" type="ORF">THASP1DRAFT_32684</name>
</gene>
<feature type="signal peptide" evidence="1">
    <location>
        <begin position="1"/>
        <end position="23"/>
    </location>
</feature>
<organism evidence="2 3">
    <name type="scientific">Thamnocephalis sphaerospora</name>
    <dbReference type="NCBI Taxonomy" id="78915"/>
    <lineage>
        <taxon>Eukaryota</taxon>
        <taxon>Fungi</taxon>
        <taxon>Fungi incertae sedis</taxon>
        <taxon>Zoopagomycota</taxon>
        <taxon>Zoopagomycotina</taxon>
        <taxon>Zoopagomycetes</taxon>
        <taxon>Zoopagales</taxon>
        <taxon>Sigmoideomycetaceae</taxon>
        <taxon>Thamnocephalis</taxon>
    </lineage>
</organism>
<dbReference type="InterPro" id="IPR035992">
    <property type="entry name" value="Ricin_B-like_lectins"/>
</dbReference>
<protein>
    <recommendedName>
        <fullName evidence="4">Ricin B lectin domain-containing protein</fullName>
    </recommendedName>
</protein>
<feature type="chain" id="PRO_5020927506" description="Ricin B lectin domain-containing protein" evidence="1">
    <location>
        <begin position="24"/>
        <end position="195"/>
    </location>
</feature>
<evidence type="ECO:0000313" key="2">
    <source>
        <dbReference type="EMBL" id="RKP05478.1"/>
    </source>
</evidence>
<keyword evidence="3" id="KW-1185">Reference proteome</keyword>
<accession>A0A4P9XIG0</accession>